<dbReference type="RefSeq" id="WP_189065161.1">
    <property type="nucleotide sequence ID" value="NZ_BMQM01000015.1"/>
</dbReference>
<reference evidence="2" key="1">
    <citation type="journal article" date="2019" name="Int. J. Syst. Evol. Microbiol.">
        <title>The Global Catalogue of Microorganisms (GCM) 10K type strain sequencing project: providing services to taxonomists for standard genome sequencing and annotation.</title>
        <authorList>
            <consortium name="The Broad Institute Genomics Platform"/>
            <consortium name="The Broad Institute Genome Sequencing Center for Infectious Disease"/>
            <person name="Wu L."/>
            <person name="Ma J."/>
        </authorList>
    </citation>
    <scope>NUCLEOTIDE SEQUENCE [LARGE SCALE GENOMIC DNA]</scope>
    <source>
        <strain evidence="2">JCM 31404</strain>
    </source>
</reference>
<organism evidence="1 2">
    <name type="scientific">Deinococcus seoulensis</name>
    <dbReference type="NCBI Taxonomy" id="1837379"/>
    <lineage>
        <taxon>Bacteria</taxon>
        <taxon>Thermotogati</taxon>
        <taxon>Deinococcota</taxon>
        <taxon>Deinococci</taxon>
        <taxon>Deinococcales</taxon>
        <taxon>Deinococcaceae</taxon>
        <taxon>Deinococcus</taxon>
    </lineage>
</organism>
<keyword evidence="2" id="KW-1185">Reference proteome</keyword>
<name>A0ABQ2RTS0_9DEIO</name>
<gene>
    <name evidence="1" type="ORF">GCM10008959_23250</name>
</gene>
<dbReference type="EMBL" id="BMQM01000015">
    <property type="protein sequence ID" value="GGR60798.1"/>
    <property type="molecule type" value="Genomic_DNA"/>
</dbReference>
<dbReference type="Proteomes" id="UP000634308">
    <property type="component" value="Unassembled WGS sequence"/>
</dbReference>
<sequence>MVAAVSGGVVSAAGVPLVVQVSASAAEVNGRTITLSPSYQVVLAFPQAIDLVGGSNTGLFRATVPDAPQDRYLLLDALATTGTATITVITGGRVLPLTLVIDGKARTGTRKYVFVDVEAAAPETASTVAAPATLKLTATPGTPLTVIPQAASDAALNAARADLVTALTRIQDLKGQGAGAVAAAVSPLRLGLTAAVTTGEATDALTLSVQNTGTGAVTLNADDLQLWVDGRRVQVQAEDLEVDAGETQRLNLDLGLKLRAGDAVRVTWLAGDGRALSRLETTTQAQ</sequence>
<evidence type="ECO:0000313" key="2">
    <source>
        <dbReference type="Proteomes" id="UP000634308"/>
    </source>
</evidence>
<comment type="caution">
    <text evidence="1">The sequence shown here is derived from an EMBL/GenBank/DDBJ whole genome shotgun (WGS) entry which is preliminary data.</text>
</comment>
<proteinExistence type="predicted"/>
<accession>A0ABQ2RTS0</accession>
<protein>
    <submittedName>
        <fullName evidence="1">Uncharacterized protein</fullName>
    </submittedName>
</protein>
<evidence type="ECO:0000313" key="1">
    <source>
        <dbReference type="EMBL" id="GGR60798.1"/>
    </source>
</evidence>